<comment type="caution">
    <text evidence="2">The sequence shown here is derived from an EMBL/GenBank/DDBJ whole genome shotgun (WGS) entry which is preliminary data.</text>
</comment>
<evidence type="ECO:0000313" key="2">
    <source>
        <dbReference type="EMBL" id="MCG2577543.1"/>
    </source>
</evidence>
<accession>A0ABS9K2Y3</accession>
<name>A0ABS9K2Y3_9RHOO</name>
<feature type="compositionally biased region" description="Basic and acidic residues" evidence="1">
    <location>
        <begin position="203"/>
        <end position="235"/>
    </location>
</feature>
<proteinExistence type="predicted"/>
<dbReference type="Proteomes" id="UP001165384">
    <property type="component" value="Unassembled WGS sequence"/>
</dbReference>
<dbReference type="RefSeq" id="WP_275710755.1">
    <property type="nucleotide sequence ID" value="NZ_JAKLTN010000002.1"/>
</dbReference>
<protein>
    <submittedName>
        <fullName evidence="2">Uncharacterized protein</fullName>
    </submittedName>
</protein>
<keyword evidence="3" id="KW-1185">Reference proteome</keyword>
<sequence length="664" mass="73141">MNAQTDTALLESGATQEEGKSSTTDGSADEQNATKPTLDINFLALDGSPIAKMGVAVRWQGGELLARTDADGAIPAVEAPPGETLSVAVQRFDGTYKKIGECCMPSNDGVLTAVSPNIVVETATEKHEGKPGNAEEGIPNPEQGDLGDLCAASKESGPTETAQPVGEAETKRTETAKPAPVDKDKPTQPPKPAPKSKAQSRLAETKTKQQADKPPQRISGKEEVKPKLEKGRDENGNPLAVITQKAVDWWNSWRMPTFNLWGMPTSSATGGTVPATPVKVDAEMLKKVEALLEFARDQTEYLYTEGTAGVLASMGKGTFKHEKREKRAKDSLGLCYTYVKVALSRAKIIDGVLAAQKASTMQTDAEHYAMQLSASKAGPALIAKGFKDVTTEVPDARWAAAGDVIVYEWSDTTWEMRKKKDPKSPNHGHIDIRDYDFYISDFIPLLPDLPGHPRWFRKCPKIVGDQFSVQGDFYPEYVNVRIYRKVFDPLPTQRMHAFLRCIREFECQAEKDDSKRYQMLNAPLPSGERRISNYKTHPWNGQGKPLKGSTAAGAYQILSGTWQEIFDKGLLEPKGDRFSPTVQDRIAVMKLEDRGVLHLIRTGRIKEALEFKAPNGSLSLPSEWTSLPGGKENAHRLTGDKKPMDMAYFQTLFEQYLNEEKAKK</sequence>
<dbReference type="InterPro" id="IPR023346">
    <property type="entry name" value="Lysozyme-like_dom_sf"/>
</dbReference>
<feature type="region of interest" description="Disordered" evidence="1">
    <location>
        <begin position="1"/>
        <end position="34"/>
    </location>
</feature>
<dbReference type="EMBL" id="JAKLTN010000002">
    <property type="protein sequence ID" value="MCG2577543.1"/>
    <property type="molecule type" value="Genomic_DNA"/>
</dbReference>
<evidence type="ECO:0000313" key="3">
    <source>
        <dbReference type="Proteomes" id="UP001165384"/>
    </source>
</evidence>
<evidence type="ECO:0000256" key="1">
    <source>
        <dbReference type="SAM" id="MobiDB-lite"/>
    </source>
</evidence>
<gene>
    <name evidence="2" type="ORF">LZ012_11105</name>
</gene>
<dbReference type="Gene3D" id="1.10.530.10">
    <property type="match status" value="1"/>
</dbReference>
<dbReference type="SUPFAM" id="SSF53955">
    <property type="entry name" value="Lysozyme-like"/>
    <property type="match status" value="1"/>
</dbReference>
<reference evidence="2" key="1">
    <citation type="submission" date="2022-01" db="EMBL/GenBank/DDBJ databases">
        <authorList>
            <person name="Jo J.-H."/>
            <person name="Im W.-T."/>
        </authorList>
    </citation>
    <scope>NUCLEOTIDE SEQUENCE</scope>
    <source>
        <strain evidence="2">XY25</strain>
    </source>
</reference>
<feature type="region of interest" description="Disordered" evidence="1">
    <location>
        <begin position="123"/>
        <end position="237"/>
    </location>
</feature>
<dbReference type="Gene3D" id="3.90.1720.10">
    <property type="entry name" value="endopeptidase domain like (from Nostoc punctiforme)"/>
    <property type="match status" value="1"/>
</dbReference>
<feature type="compositionally biased region" description="Basic and acidic residues" evidence="1">
    <location>
        <begin position="168"/>
        <end position="186"/>
    </location>
</feature>
<organism evidence="2 3">
    <name type="scientific">Dechloromonas hankyongensis</name>
    <dbReference type="NCBI Taxonomy" id="2908002"/>
    <lineage>
        <taxon>Bacteria</taxon>
        <taxon>Pseudomonadati</taxon>
        <taxon>Pseudomonadota</taxon>
        <taxon>Betaproteobacteria</taxon>
        <taxon>Rhodocyclales</taxon>
        <taxon>Azonexaceae</taxon>
        <taxon>Dechloromonas</taxon>
    </lineage>
</organism>
<feature type="compositionally biased region" description="Polar residues" evidence="1">
    <location>
        <begin position="21"/>
        <end position="34"/>
    </location>
</feature>